<evidence type="ECO:0008006" key="10">
    <source>
        <dbReference type="Google" id="ProtNLM"/>
    </source>
</evidence>
<feature type="transmembrane region" description="Helical" evidence="7">
    <location>
        <begin position="419"/>
        <end position="436"/>
    </location>
</feature>
<feature type="transmembrane region" description="Helical" evidence="7">
    <location>
        <begin position="140"/>
        <end position="159"/>
    </location>
</feature>
<dbReference type="PANTHER" id="PTHR11654">
    <property type="entry name" value="OLIGOPEPTIDE TRANSPORTER-RELATED"/>
    <property type="match status" value="1"/>
</dbReference>
<reference evidence="8 9" key="1">
    <citation type="submission" date="2021-09" db="EMBL/GenBank/DDBJ databases">
        <title>Genomic insights and catalytic innovation underlie evolution of tropane alkaloids biosynthesis.</title>
        <authorList>
            <person name="Wang Y.-J."/>
            <person name="Tian T."/>
            <person name="Huang J.-P."/>
            <person name="Huang S.-X."/>
        </authorList>
    </citation>
    <scope>NUCLEOTIDE SEQUENCE [LARGE SCALE GENOMIC DNA]</scope>
    <source>
        <strain evidence="8">KIB-2018</strain>
        <tissue evidence="8">Leaf</tissue>
    </source>
</reference>
<keyword evidence="4 7" id="KW-1133">Transmembrane helix</keyword>
<dbReference type="GO" id="GO:0022857">
    <property type="term" value="F:transmembrane transporter activity"/>
    <property type="evidence" value="ECO:0007669"/>
    <property type="project" value="InterPro"/>
</dbReference>
<feature type="transmembrane region" description="Helical" evidence="7">
    <location>
        <begin position="493"/>
        <end position="515"/>
    </location>
</feature>
<dbReference type="InterPro" id="IPR000109">
    <property type="entry name" value="POT_fam"/>
</dbReference>
<feature type="transmembrane region" description="Helical" evidence="7">
    <location>
        <begin position="378"/>
        <end position="398"/>
    </location>
</feature>
<evidence type="ECO:0000313" key="8">
    <source>
        <dbReference type="EMBL" id="KAJ8773549.1"/>
    </source>
</evidence>
<sequence>MEDARQMSSRARRDDDASELPLAKKAGGWRAIKYILGNESFEKVASMSLIGNMSVYLRSKYNMEGVSIVTVTSVWGGSSNFTGIAGAFLSDAYLGKFLTLLYGSISTLLGMAVLTMTASIPQLRPPACTAESICPQPQKWQLGFLFSSLVLLAIGAGGIRPCNIAFGADQFDSTTEKGRAQLESFFNWWYFLFTVALLVALTSIVYIQTEVSWIIGFALPTACLVVSISLFLIGRHTYIYKKPQGSVFVDVAKVIIAASRKHRITVGQYSARSFYDPPSFGSDSQTIRLAHSERFKFLDKAAIIADPNELDVEGKPKNSWRLCSVQQVEQLKCLVGILPVWLSGIGCFLCMDQQTQFGALQAIQTNRKIGTHFKVPPGWINLTSMIALSIWIFIYERIYVTWMKKLTGNGKRLTIKQRINIGILISILCMVVAAIVEKKRRDSALKQQTFPSPLSIAVLLPQFVLSGLVEAFAAIAIMEFLTTQMPESMRTIGGALFFLSSSIASYINSILVNVIDKVTRDKSGKSSWLGGHDLNHSRLDYYYYVIAGLGVLNFIYFTLFASGYASKSNNVNDNSKEIRLENSPRNLSRNQQVDEERGRETTNFPL</sequence>
<comment type="caution">
    <text evidence="8">The sequence shown here is derived from an EMBL/GenBank/DDBJ whole genome shotgun (WGS) entry which is preliminary data.</text>
</comment>
<gene>
    <name evidence="8" type="ORF">K2173_005795</name>
</gene>
<evidence type="ECO:0000256" key="4">
    <source>
        <dbReference type="ARBA" id="ARBA00022989"/>
    </source>
</evidence>
<dbReference type="Proteomes" id="UP001159364">
    <property type="component" value="Linkage Group LG01"/>
</dbReference>
<keyword evidence="9" id="KW-1185">Reference proteome</keyword>
<accession>A0AAV8U632</accession>
<dbReference type="GO" id="GO:0016020">
    <property type="term" value="C:membrane"/>
    <property type="evidence" value="ECO:0007669"/>
    <property type="project" value="UniProtKB-SubCell"/>
</dbReference>
<dbReference type="Gene3D" id="1.20.1250.20">
    <property type="entry name" value="MFS general substrate transporter like domains"/>
    <property type="match status" value="1"/>
</dbReference>
<dbReference type="InterPro" id="IPR036259">
    <property type="entry name" value="MFS_trans_sf"/>
</dbReference>
<comment type="similarity">
    <text evidence="2">Belongs to the major facilitator superfamily. Proton-dependent oligopeptide transporter (POT/PTR) (TC 2.A.17) family.</text>
</comment>
<evidence type="ECO:0000313" key="9">
    <source>
        <dbReference type="Proteomes" id="UP001159364"/>
    </source>
</evidence>
<dbReference type="SUPFAM" id="SSF103473">
    <property type="entry name" value="MFS general substrate transporter"/>
    <property type="match status" value="1"/>
</dbReference>
<evidence type="ECO:0000256" key="7">
    <source>
        <dbReference type="SAM" id="Phobius"/>
    </source>
</evidence>
<feature type="transmembrane region" description="Helical" evidence="7">
    <location>
        <begin position="213"/>
        <end position="233"/>
    </location>
</feature>
<dbReference type="AlphaFoldDB" id="A0AAV8U632"/>
<keyword evidence="3 7" id="KW-0812">Transmembrane</keyword>
<organism evidence="8 9">
    <name type="scientific">Erythroxylum novogranatense</name>
    <dbReference type="NCBI Taxonomy" id="1862640"/>
    <lineage>
        <taxon>Eukaryota</taxon>
        <taxon>Viridiplantae</taxon>
        <taxon>Streptophyta</taxon>
        <taxon>Embryophyta</taxon>
        <taxon>Tracheophyta</taxon>
        <taxon>Spermatophyta</taxon>
        <taxon>Magnoliopsida</taxon>
        <taxon>eudicotyledons</taxon>
        <taxon>Gunneridae</taxon>
        <taxon>Pentapetalae</taxon>
        <taxon>rosids</taxon>
        <taxon>fabids</taxon>
        <taxon>Malpighiales</taxon>
        <taxon>Erythroxylaceae</taxon>
        <taxon>Erythroxylum</taxon>
    </lineage>
</organism>
<feature type="transmembrane region" description="Helical" evidence="7">
    <location>
        <begin position="97"/>
        <end position="120"/>
    </location>
</feature>
<keyword evidence="5 7" id="KW-0472">Membrane</keyword>
<protein>
    <recommendedName>
        <fullName evidence="10">NPF family transporter</fullName>
    </recommendedName>
</protein>
<dbReference type="CDD" id="cd17416">
    <property type="entry name" value="MFS_NPF1_2"/>
    <property type="match status" value="1"/>
</dbReference>
<feature type="transmembrane region" description="Helical" evidence="7">
    <location>
        <begin position="541"/>
        <end position="561"/>
    </location>
</feature>
<evidence type="ECO:0000256" key="6">
    <source>
        <dbReference type="SAM" id="MobiDB-lite"/>
    </source>
</evidence>
<evidence type="ECO:0000256" key="1">
    <source>
        <dbReference type="ARBA" id="ARBA00004141"/>
    </source>
</evidence>
<proteinExistence type="inferred from homology"/>
<name>A0AAV8U632_9ROSI</name>
<feature type="transmembrane region" description="Helical" evidence="7">
    <location>
        <begin position="188"/>
        <end position="207"/>
    </location>
</feature>
<feature type="region of interest" description="Disordered" evidence="6">
    <location>
        <begin position="575"/>
        <end position="606"/>
    </location>
</feature>
<feature type="transmembrane region" description="Helical" evidence="7">
    <location>
        <begin position="456"/>
        <end position="481"/>
    </location>
</feature>
<evidence type="ECO:0000256" key="5">
    <source>
        <dbReference type="ARBA" id="ARBA00023136"/>
    </source>
</evidence>
<dbReference type="EMBL" id="JAIWQS010000001">
    <property type="protein sequence ID" value="KAJ8773549.1"/>
    <property type="molecule type" value="Genomic_DNA"/>
</dbReference>
<comment type="subcellular location">
    <subcellularLocation>
        <location evidence="1">Membrane</location>
        <topology evidence="1">Multi-pass membrane protein</topology>
    </subcellularLocation>
</comment>
<evidence type="ECO:0000256" key="2">
    <source>
        <dbReference type="ARBA" id="ARBA00005982"/>
    </source>
</evidence>
<evidence type="ECO:0000256" key="3">
    <source>
        <dbReference type="ARBA" id="ARBA00022692"/>
    </source>
</evidence>
<dbReference type="Pfam" id="PF00854">
    <property type="entry name" value="PTR2"/>
    <property type="match status" value="1"/>
</dbReference>